<sequence length="54" mass="6125">MQDMILQAKVIVIYCLTKWSLSLKDDIERAKKVLEDTIGCSVYGFRTAGFGIKK</sequence>
<evidence type="ECO:0000313" key="1">
    <source>
        <dbReference type="EMBL" id="GAI83608.1"/>
    </source>
</evidence>
<reference evidence="1" key="1">
    <citation type="journal article" date="2014" name="Front. Microbiol.">
        <title>High frequency of phylogenetically diverse reductive dehalogenase-homologous genes in deep subseafloor sedimentary metagenomes.</title>
        <authorList>
            <person name="Kawai M."/>
            <person name="Futagami T."/>
            <person name="Toyoda A."/>
            <person name="Takaki Y."/>
            <person name="Nishi S."/>
            <person name="Hori S."/>
            <person name="Arai W."/>
            <person name="Tsubouchi T."/>
            <person name="Morono Y."/>
            <person name="Uchiyama I."/>
            <person name="Ito T."/>
            <person name="Fujiyama A."/>
            <person name="Inagaki F."/>
            <person name="Takami H."/>
        </authorList>
    </citation>
    <scope>NUCLEOTIDE SEQUENCE</scope>
    <source>
        <strain evidence="1">Expedition CK06-06</strain>
    </source>
</reference>
<name>X1RSI4_9ZZZZ</name>
<comment type="caution">
    <text evidence="1">The sequence shown here is derived from an EMBL/GenBank/DDBJ whole genome shotgun (WGS) entry which is preliminary data.</text>
</comment>
<accession>X1RSI4</accession>
<protein>
    <submittedName>
        <fullName evidence="1">Uncharacterized protein</fullName>
    </submittedName>
</protein>
<gene>
    <name evidence="1" type="ORF">S12H4_17163</name>
</gene>
<proteinExistence type="predicted"/>
<organism evidence="1">
    <name type="scientific">marine sediment metagenome</name>
    <dbReference type="NCBI Taxonomy" id="412755"/>
    <lineage>
        <taxon>unclassified sequences</taxon>
        <taxon>metagenomes</taxon>
        <taxon>ecological metagenomes</taxon>
    </lineage>
</organism>
<dbReference type="AlphaFoldDB" id="X1RSI4"/>
<dbReference type="EMBL" id="BARW01008360">
    <property type="protein sequence ID" value="GAI83608.1"/>
    <property type="molecule type" value="Genomic_DNA"/>
</dbReference>